<keyword evidence="2" id="KW-0812">Transmembrane</keyword>
<feature type="region of interest" description="Disordered" evidence="1">
    <location>
        <begin position="518"/>
        <end position="589"/>
    </location>
</feature>
<comment type="caution">
    <text evidence="3">The sequence shown here is derived from an EMBL/GenBank/DDBJ whole genome shotgun (WGS) entry which is preliminary data.</text>
</comment>
<feature type="compositionally biased region" description="Low complexity" evidence="1">
    <location>
        <begin position="256"/>
        <end position="270"/>
    </location>
</feature>
<feature type="region of interest" description="Disordered" evidence="1">
    <location>
        <begin position="1077"/>
        <end position="1113"/>
    </location>
</feature>
<feature type="compositionally biased region" description="Polar residues" evidence="1">
    <location>
        <begin position="914"/>
        <end position="923"/>
    </location>
</feature>
<reference evidence="3 4" key="1">
    <citation type="submission" date="2018-09" db="EMBL/GenBank/DDBJ databases">
        <title>A high-quality reference genome of wild soybean provides a powerful tool to mine soybean genomes.</title>
        <authorList>
            <person name="Xie M."/>
            <person name="Chung C.Y.L."/>
            <person name="Li M.-W."/>
            <person name="Wong F.-L."/>
            <person name="Chan T.-F."/>
            <person name="Lam H.-M."/>
        </authorList>
    </citation>
    <scope>NUCLEOTIDE SEQUENCE [LARGE SCALE GENOMIC DNA]</scope>
    <source>
        <strain evidence="4">cv. W05</strain>
        <tissue evidence="3">Hypocotyl of etiolated seedlings</tissue>
    </source>
</reference>
<organism evidence="3 4">
    <name type="scientific">Glycine soja</name>
    <name type="common">Wild soybean</name>
    <dbReference type="NCBI Taxonomy" id="3848"/>
    <lineage>
        <taxon>Eukaryota</taxon>
        <taxon>Viridiplantae</taxon>
        <taxon>Streptophyta</taxon>
        <taxon>Embryophyta</taxon>
        <taxon>Tracheophyta</taxon>
        <taxon>Spermatophyta</taxon>
        <taxon>Magnoliopsida</taxon>
        <taxon>eudicotyledons</taxon>
        <taxon>Gunneridae</taxon>
        <taxon>Pentapetalae</taxon>
        <taxon>rosids</taxon>
        <taxon>fabids</taxon>
        <taxon>Fabales</taxon>
        <taxon>Fabaceae</taxon>
        <taxon>Papilionoideae</taxon>
        <taxon>50 kb inversion clade</taxon>
        <taxon>NPAAA clade</taxon>
        <taxon>indigoferoid/millettioid clade</taxon>
        <taxon>Phaseoleae</taxon>
        <taxon>Glycine</taxon>
        <taxon>Glycine subgen. Soja</taxon>
    </lineage>
</organism>
<feature type="region of interest" description="Disordered" evidence="1">
    <location>
        <begin position="874"/>
        <end position="1051"/>
    </location>
</feature>
<keyword evidence="4" id="KW-1185">Reference proteome</keyword>
<feature type="region of interest" description="Disordered" evidence="1">
    <location>
        <begin position="223"/>
        <end position="365"/>
    </location>
</feature>
<feature type="region of interest" description="Disordered" evidence="1">
    <location>
        <begin position="633"/>
        <end position="701"/>
    </location>
</feature>
<dbReference type="Gramene" id="XM_028368160.1">
    <property type="protein sequence ID" value="XP_028223961.1"/>
    <property type="gene ID" value="LOC114405701"/>
</dbReference>
<gene>
    <name evidence="3" type="ORF">D0Y65_005671</name>
</gene>
<accession>A0A445L638</accession>
<feature type="region of interest" description="Disordered" evidence="1">
    <location>
        <begin position="756"/>
        <end position="806"/>
    </location>
</feature>
<dbReference type="Proteomes" id="UP000289340">
    <property type="component" value="Chromosome 3"/>
</dbReference>
<name>A0A445L638_GLYSO</name>
<feature type="compositionally biased region" description="Basic and acidic residues" evidence="1">
    <location>
        <begin position="344"/>
        <end position="365"/>
    </location>
</feature>
<proteinExistence type="predicted"/>
<feature type="compositionally biased region" description="Polar residues" evidence="1">
    <location>
        <begin position="518"/>
        <end position="528"/>
    </location>
</feature>
<dbReference type="EMBL" id="QZWG01000003">
    <property type="protein sequence ID" value="RZC18519.1"/>
    <property type="molecule type" value="Genomic_DNA"/>
</dbReference>
<dbReference type="PANTHER" id="PTHR33870:SF4">
    <property type="entry name" value="CARDIOMYOPATHY-ASSOCIATED PROTEIN"/>
    <property type="match status" value="1"/>
</dbReference>
<feature type="compositionally biased region" description="Basic and acidic residues" evidence="1">
    <location>
        <begin position="639"/>
        <end position="650"/>
    </location>
</feature>
<feature type="compositionally biased region" description="Basic and acidic residues" evidence="1">
    <location>
        <begin position="763"/>
        <end position="804"/>
    </location>
</feature>
<feature type="region of interest" description="Disordered" evidence="1">
    <location>
        <begin position="1273"/>
        <end position="1351"/>
    </location>
</feature>
<sequence length="1351" mass="149167">MGSEIGIKIRKIVVISIRGGYRSVCNHPFLVGVFCFLILLYRSFPFLFSVLVSASPVLVCTAILLGTLLSFGQPNVPEVEIEEKVTHDISSFQAGFSEGDTVFADRDESYFVKGYSENRSDVEERGIEEEASLVSERDNRAEEDRGLLSSDMPPDDEKLPDIIQPEKQEKEEVEREMKFHSFELGKNREIHEENLRSEAFSSDDEAIEKQYVMVQKVDDDVFEFENEKSPGDHLDFSASSSWKQVENDDDEDDSVESGSDGAESSSPDASMADIIPMLDELHPLLDLDAPQPAHVSRDGSDAASENSEKSDDDSVESDDDSENHGDADDDGIDEPDDEEEEEAAGGKEEDESKSAIKWTEDDQKNLMDLGNLELERNKRLENLIARRRARRLMTEKNLIDLDCADIPCNVAPIAMTRRNPFDFPDDSYAAMGLPPIPGSAPSILQPRRNPFDIPYDSNEEKPDLKGDSFQQEFKVFHQKEAFFRRHESFSVGPSVLGLSKQERYDWKPVFISERMASEGTSYPSFQRQSSEVSDSKLSSVPDTESVSSIDQDDRKFSEQDLSQETEFISNIDHVSDVVEHGSQSSGENDSVEMIQVEESNACQDEGEIVLGGVEDPSEMVFYPETGEVEIHEQFNAGETHLRREPSHEESVGSSRSSHSSLSEVIDSIPDENMEKAENLQQGDDHLSESRISTQASVEESIFQQVSGEVEENHHVDPVYDLSPQASETLQLFPSISSHDSAMELSERALPPASVEMTANAAEEESKVHDHRLEGNTSDHDKTQAASSELHEEAKNELSSEKSEDVNNVTANELSAVAPNFVDQNGSTMAEPQVVPVSVDSNLSSDIGSIKDVTNLGLVHGQDLADYIRADSEVLHQDSVDSPDSDYQMASEKSHLSDNESVEEGALPNLESRFDNANMSTSVQDADEMFDSAASDAHHISSNGSPMAAPRDLELSPAAGPSPVVHPDSPSEETEHIEKFSSNNDDIFQIQQGKTNIHQDLDKNTVAFTSGSQHEIDVKSPSNLENDLSSSDKSVVAQSSSDHDEIQSSNAIQVESAHCFGTSNDEVGELHDAVDKFPPSISSVTSEKFETPKFRSPTGEADLEVDRHGEVENEDQNEVLETALHSEESMSQVTEENSNEEFDDMKEIDEEFLSELDTVGDFSVNDAGVSLHTGIEHEKIRDAQLSSLPKDVKTEEFEQDIPVLEARSLEDINLAFKQLQEGVDVEEVINRSTIKDQNVGGESKDHLEINSDLQVVEARSLEDINIALNQVSEGNKGELPNSLDSKDTSVKVEENEDGSAKVNEFFNVATSSEEMSRTTVDKSEDVPNSSSGIEEKSHSRKSSSSSSSSDSD</sequence>
<evidence type="ECO:0000313" key="4">
    <source>
        <dbReference type="Proteomes" id="UP000289340"/>
    </source>
</evidence>
<feature type="compositionally biased region" description="Basic and acidic residues" evidence="1">
    <location>
        <begin position="672"/>
        <end position="688"/>
    </location>
</feature>
<feature type="compositionally biased region" description="Basic and acidic residues" evidence="1">
    <location>
        <begin position="1283"/>
        <end position="1292"/>
    </location>
</feature>
<evidence type="ECO:0000256" key="2">
    <source>
        <dbReference type="SAM" id="Phobius"/>
    </source>
</evidence>
<feature type="compositionally biased region" description="Polar residues" evidence="1">
    <location>
        <begin position="979"/>
        <end position="995"/>
    </location>
</feature>
<feature type="transmembrane region" description="Helical" evidence="2">
    <location>
        <begin position="20"/>
        <end position="41"/>
    </location>
</feature>
<feature type="compositionally biased region" description="Low complexity" evidence="1">
    <location>
        <begin position="1341"/>
        <end position="1351"/>
    </location>
</feature>
<evidence type="ECO:0000313" key="3">
    <source>
        <dbReference type="EMBL" id="RZC18519.1"/>
    </source>
</evidence>
<keyword evidence="2" id="KW-0472">Membrane</keyword>
<feature type="compositionally biased region" description="Low complexity" evidence="1">
    <location>
        <begin position="651"/>
        <end position="664"/>
    </location>
</feature>
<feature type="region of interest" description="Disordered" evidence="1">
    <location>
        <begin position="122"/>
        <end position="163"/>
    </location>
</feature>
<evidence type="ECO:0000256" key="1">
    <source>
        <dbReference type="SAM" id="MobiDB-lite"/>
    </source>
</evidence>
<feature type="compositionally biased region" description="Basic and acidic residues" evidence="1">
    <location>
        <begin position="1313"/>
        <end position="1324"/>
    </location>
</feature>
<keyword evidence="2" id="KW-1133">Transmembrane helix</keyword>
<feature type="compositionally biased region" description="Low complexity" evidence="1">
    <location>
        <begin position="529"/>
        <end position="539"/>
    </location>
</feature>
<feature type="compositionally biased region" description="Acidic residues" evidence="1">
    <location>
        <begin position="310"/>
        <end position="343"/>
    </location>
</feature>
<dbReference type="PANTHER" id="PTHR33870">
    <property type="entry name" value="CARDIOMYOPATHY-ASSOCIATED PROTEIN"/>
    <property type="match status" value="1"/>
</dbReference>
<feature type="compositionally biased region" description="Polar residues" evidence="1">
    <location>
        <begin position="540"/>
        <end position="549"/>
    </location>
</feature>
<feature type="compositionally biased region" description="Basic and acidic residues" evidence="1">
    <location>
        <begin position="225"/>
        <end position="235"/>
    </location>
</feature>
<feature type="region of interest" description="Disordered" evidence="1">
    <location>
        <begin position="439"/>
        <end position="464"/>
    </location>
</feature>
<feature type="compositionally biased region" description="Polar residues" evidence="1">
    <location>
        <begin position="689"/>
        <end position="701"/>
    </location>
</feature>
<feature type="compositionally biased region" description="Basic and acidic residues" evidence="1">
    <location>
        <begin position="135"/>
        <end position="146"/>
    </location>
</feature>
<protein>
    <submittedName>
        <fullName evidence="3">Uncharacterized protein</fullName>
    </submittedName>
</protein>
<feature type="compositionally biased region" description="Polar residues" evidence="1">
    <location>
        <begin position="559"/>
        <end position="568"/>
    </location>
</feature>
<feature type="compositionally biased region" description="Low complexity" evidence="1">
    <location>
        <begin position="1028"/>
        <end position="1039"/>
    </location>
</feature>